<sequence length="72" mass="7835">MAKLTAAKRKKIPKSEFGMPGTRSYPMPDKAHAANAKARATQMENEGKLSPSAKEKIDAKANKVLKKPKKGK</sequence>
<feature type="compositionally biased region" description="Basic residues" evidence="1">
    <location>
        <begin position="63"/>
        <end position="72"/>
    </location>
</feature>
<dbReference type="Proteomes" id="UP000267341">
    <property type="component" value="Unassembled WGS sequence"/>
</dbReference>
<organism evidence="2 3">
    <name type="scientific">Yokenella regensburgei</name>
    <dbReference type="NCBI Taxonomy" id="158877"/>
    <lineage>
        <taxon>Bacteria</taxon>
        <taxon>Pseudomonadati</taxon>
        <taxon>Pseudomonadota</taxon>
        <taxon>Gammaproteobacteria</taxon>
        <taxon>Enterobacterales</taxon>
        <taxon>Enterobacteriaceae</taxon>
        <taxon>Yokenella</taxon>
    </lineage>
</organism>
<gene>
    <name evidence="2" type="ORF">C7387_2299</name>
</gene>
<accession>A0ABX9S454</accession>
<dbReference type="EMBL" id="RBIZ01000003">
    <property type="protein sequence ID" value="RKR65554.1"/>
    <property type="molecule type" value="Genomic_DNA"/>
</dbReference>
<reference evidence="2 3" key="1">
    <citation type="submission" date="2018-10" db="EMBL/GenBank/DDBJ databases">
        <title>Genomic Encyclopedia of Type Strains, Phase IV (KMG-IV): sequencing the most valuable type-strain genomes for metagenomic binning, comparative biology and taxonomic classification.</title>
        <authorList>
            <person name="Goeker M."/>
        </authorList>
    </citation>
    <scope>NUCLEOTIDE SEQUENCE [LARGE SCALE GENOMIC DNA]</scope>
    <source>
        <strain evidence="2 3">DSM 5079</strain>
    </source>
</reference>
<evidence type="ECO:0000313" key="2">
    <source>
        <dbReference type="EMBL" id="RKR65554.1"/>
    </source>
</evidence>
<dbReference type="RefSeq" id="WP_120816698.1">
    <property type="nucleotide sequence ID" value="NZ_RBIZ01000003.1"/>
</dbReference>
<name>A0ABX9S454_9ENTR</name>
<protein>
    <submittedName>
        <fullName evidence="2">Uncharacterized protein</fullName>
    </submittedName>
</protein>
<evidence type="ECO:0000313" key="3">
    <source>
        <dbReference type="Proteomes" id="UP000267341"/>
    </source>
</evidence>
<feature type="region of interest" description="Disordered" evidence="1">
    <location>
        <begin position="1"/>
        <end position="72"/>
    </location>
</feature>
<evidence type="ECO:0000256" key="1">
    <source>
        <dbReference type="SAM" id="MobiDB-lite"/>
    </source>
</evidence>
<feature type="compositionally biased region" description="Basic residues" evidence="1">
    <location>
        <begin position="1"/>
        <end position="12"/>
    </location>
</feature>
<comment type="caution">
    <text evidence="2">The sequence shown here is derived from an EMBL/GenBank/DDBJ whole genome shotgun (WGS) entry which is preliminary data.</text>
</comment>
<dbReference type="GeneID" id="66904314"/>
<proteinExistence type="predicted"/>
<keyword evidence="3" id="KW-1185">Reference proteome</keyword>